<dbReference type="RefSeq" id="WP_134746707.1">
    <property type="nucleotide sequence ID" value="NZ_CP038148.1"/>
</dbReference>
<evidence type="ECO:0000259" key="6">
    <source>
        <dbReference type="PROSITE" id="PS51898"/>
    </source>
</evidence>
<dbReference type="GO" id="GO:0003677">
    <property type="term" value="F:DNA binding"/>
    <property type="evidence" value="ECO:0007669"/>
    <property type="project" value="UniProtKB-KW"/>
</dbReference>
<dbReference type="InterPro" id="IPR013762">
    <property type="entry name" value="Integrase-like_cat_sf"/>
</dbReference>
<feature type="domain" description="Tyr recombinase" evidence="6">
    <location>
        <begin position="167"/>
        <end position="382"/>
    </location>
</feature>
<protein>
    <submittedName>
        <fullName evidence="7">Site-specific integrase</fullName>
    </submittedName>
</protein>
<evidence type="ECO:0000256" key="4">
    <source>
        <dbReference type="ARBA" id="ARBA00023172"/>
    </source>
</evidence>
<dbReference type="PROSITE" id="PS51898">
    <property type="entry name" value="TYR_RECOMBINASE"/>
    <property type="match status" value="1"/>
</dbReference>
<evidence type="ECO:0000256" key="1">
    <source>
        <dbReference type="ARBA" id="ARBA00008857"/>
    </source>
</evidence>
<comment type="similarity">
    <text evidence="1">Belongs to the 'phage' integrase family.</text>
</comment>
<evidence type="ECO:0000256" key="2">
    <source>
        <dbReference type="ARBA" id="ARBA00022908"/>
    </source>
</evidence>
<dbReference type="Pfam" id="PF00589">
    <property type="entry name" value="Phage_integrase"/>
    <property type="match status" value="1"/>
</dbReference>
<name>A0A4P7CPT4_9BURK</name>
<gene>
    <name evidence="7" type="ORF">E1956_01210</name>
</gene>
<dbReference type="InterPro" id="IPR050090">
    <property type="entry name" value="Tyrosine_recombinase_XerCD"/>
</dbReference>
<dbReference type="InterPro" id="IPR011010">
    <property type="entry name" value="DNA_brk_join_enz"/>
</dbReference>
<dbReference type="AlphaFoldDB" id="A0A4P7CPT4"/>
<dbReference type="EMBL" id="CP038148">
    <property type="protein sequence ID" value="QBQ95929.1"/>
    <property type="molecule type" value="Genomic_DNA"/>
</dbReference>
<dbReference type="PANTHER" id="PTHR30349:SF41">
    <property type="entry name" value="INTEGRASE_RECOMBINASE PROTEIN MJ0367-RELATED"/>
    <property type="match status" value="1"/>
</dbReference>
<dbReference type="GO" id="GO:0006310">
    <property type="term" value="P:DNA recombination"/>
    <property type="evidence" value="ECO:0007669"/>
    <property type="project" value="UniProtKB-KW"/>
</dbReference>
<keyword evidence="8" id="KW-1185">Reference proteome</keyword>
<sequence length="396" mass="45444">MANLFFVVTVRHPEGERLPILLDADRQPVVWINLYILKRLRRRLSFNSLLKVTRILGFIYAWSLRQKFSLRERLESGNGLTQNEIDSLCSWLRRNFRTADAVRSLAVAPSSVKSRLDVARQFVDWHFNAAISARPVGSNDIKDIRAKQTACKQMFADAAKGRTQSSEHAKALLEPETRRLLAICEVDSPENPWKRPCRVRNRLIIHLMLALGLRRGELLKLRTSDCHLTRAIPEIRVERSPDDDDDPRINEPQVKTESRHLPCERQLARDLHQFICVTRRETRLADRMPFLFLSRTGLPLSLNRVNGIVSQIGLRHPEFADLHPHCLRSTCATDFKETARRRGLDESDIDKDMQTFFGWRSDQSIAPYVEGATRREAAEIGLAYQQSLFGSASEAS</sequence>
<reference evidence="7 8" key="1">
    <citation type="submission" date="2019-03" db="EMBL/GenBank/DDBJ databases">
        <title>Paraburkholderia sp. 7MH5, isolated from subtropical forest soil.</title>
        <authorList>
            <person name="Gao Z.-H."/>
            <person name="Qiu L.-H."/>
        </authorList>
    </citation>
    <scope>NUCLEOTIDE SEQUENCE [LARGE SCALE GENOMIC DNA]</scope>
    <source>
        <strain evidence="7 8">7MH5</strain>
    </source>
</reference>
<dbReference type="InterPro" id="IPR002104">
    <property type="entry name" value="Integrase_catalytic"/>
</dbReference>
<accession>A0A4P7CPT4</accession>
<dbReference type="OrthoDB" id="6819422at2"/>
<dbReference type="CDD" id="cd00397">
    <property type="entry name" value="DNA_BRE_C"/>
    <property type="match status" value="1"/>
</dbReference>
<feature type="region of interest" description="Disordered" evidence="5">
    <location>
        <begin position="237"/>
        <end position="260"/>
    </location>
</feature>
<evidence type="ECO:0000256" key="5">
    <source>
        <dbReference type="SAM" id="MobiDB-lite"/>
    </source>
</evidence>
<evidence type="ECO:0000313" key="7">
    <source>
        <dbReference type="EMBL" id="QBQ95929.1"/>
    </source>
</evidence>
<organism evidence="7 8">
    <name type="scientific">Paraburkholderia pallida</name>
    <dbReference type="NCBI Taxonomy" id="2547399"/>
    <lineage>
        <taxon>Bacteria</taxon>
        <taxon>Pseudomonadati</taxon>
        <taxon>Pseudomonadota</taxon>
        <taxon>Betaproteobacteria</taxon>
        <taxon>Burkholderiales</taxon>
        <taxon>Burkholderiaceae</taxon>
        <taxon>Paraburkholderia</taxon>
    </lineage>
</organism>
<dbReference type="PANTHER" id="PTHR30349">
    <property type="entry name" value="PHAGE INTEGRASE-RELATED"/>
    <property type="match status" value="1"/>
</dbReference>
<proteinExistence type="inferred from homology"/>
<dbReference type="Gene3D" id="1.10.443.10">
    <property type="entry name" value="Intergrase catalytic core"/>
    <property type="match status" value="1"/>
</dbReference>
<dbReference type="SUPFAM" id="SSF56349">
    <property type="entry name" value="DNA breaking-rejoining enzymes"/>
    <property type="match status" value="1"/>
</dbReference>
<dbReference type="KEGG" id="ppai:E1956_01210"/>
<evidence type="ECO:0000313" key="8">
    <source>
        <dbReference type="Proteomes" id="UP000295727"/>
    </source>
</evidence>
<keyword evidence="3" id="KW-0238">DNA-binding</keyword>
<evidence type="ECO:0000256" key="3">
    <source>
        <dbReference type="ARBA" id="ARBA00023125"/>
    </source>
</evidence>
<dbReference type="GO" id="GO:0015074">
    <property type="term" value="P:DNA integration"/>
    <property type="evidence" value="ECO:0007669"/>
    <property type="project" value="UniProtKB-KW"/>
</dbReference>
<dbReference type="Proteomes" id="UP000295727">
    <property type="component" value="Chromosome 1"/>
</dbReference>
<keyword evidence="4" id="KW-0233">DNA recombination</keyword>
<keyword evidence="2" id="KW-0229">DNA integration</keyword>